<dbReference type="PANTHER" id="PTHR45695">
    <property type="entry name" value="LEUCOKININ RECEPTOR-RELATED"/>
    <property type="match status" value="1"/>
</dbReference>
<keyword evidence="11" id="KW-1185">Reference proteome</keyword>
<dbReference type="AlphaFoldDB" id="A0A914C9Q1"/>
<keyword evidence="4 8" id="KW-0297">G-protein coupled receptor</keyword>
<evidence type="ECO:0000256" key="9">
    <source>
        <dbReference type="SAM" id="Phobius"/>
    </source>
</evidence>
<feature type="transmembrane region" description="Helical" evidence="9">
    <location>
        <begin position="98"/>
        <end position="116"/>
    </location>
</feature>
<dbReference type="PROSITE" id="PS50262">
    <property type="entry name" value="G_PROTEIN_RECEP_F1_2"/>
    <property type="match status" value="1"/>
</dbReference>
<dbReference type="PANTHER" id="PTHR45695:SF15">
    <property type="entry name" value="OPSIN RH2"/>
    <property type="match status" value="1"/>
</dbReference>
<protein>
    <submittedName>
        <fullName evidence="12">G-protein coupled receptors family 1 profile domain-containing protein</fullName>
    </submittedName>
</protein>
<dbReference type="SUPFAM" id="SSF81321">
    <property type="entry name" value="Family A G protein-coupled receptor-like"/>
    <property type="match status" value="1"/>
</dbReference>
<evidence type="ECO:0000256" key="8">
    <source>
        <dbReference type="RuleBase" id="RU000688"/>
    </source>
</evidence>
<evidence type="ECO:0000256" key="4">
    <source>
        <dbReference type="ARBA" id="ARBA00023040"/>
    </source>
</evidence>
<organism evidence="11 12">
    <name type="scientific">Acrobeloides nanus</name>
    <dbReference type="NCBI Taxonomy" id="290746"/>
    <lineage>
        <taxon>Eukaryota</taxon>
        <taxon>Metazoa</taxon>
        <taxon>Ecdysozoa</taxon>
        <taxon>Nematoda</taxon>
        <taxon>Chromadorea</taxon>
        <taxon>Rhabditida</taxon>
        <taxon>Tylenchina</taxon>
        <taxon>Cephalobomorpha</taxon>
        <taxon>Cephaloboidea</taxon>
        <taxon>Cephalobidae</taxon>
        <taxon>Acrobeloides</taxon>
    </lineage>
</organism>
<feature type="transmembrane region" description="Helical" evidence="9">
    <location>
        <begin position="21"/>
        <end position="46"/>
    </location>
</feature>
<dbReference type="Pfam" id="PF00001">
    <property type="entry name" value="7tm_1"/>
    <property type="match status" value="1"/>
</dbReference>
<keyword evidence="7 8" id="KW-0807">Transducer</keyword>
<comment type="similarity">
    <text evidence="8">Belongs to the G-protein coupled receptor 1 family.</text>
</comment>
<evidence type="ECO:0000256" key="5">
    <source>
        <dbReference type="ARBA" id="ARBA00023136"/>
    </source>
</evidence>
<evidence type="ECO:0000256" key="1">
    <source>
        <dbReference type="ARBA" id="ARBA00004141"/>
    </source>
</evidence>
<dbReference type="PROSITE" id="PS00237">
    <property type="entry name" value="G_PROTEIN_RECEP_F1_1"/>
    <property type="match status" value="1"/>
</dbReference>
<evidence type="ECO:0000313" key="12">
    <source>
        <dbReference type="WBParaSite" id="ACRNAN_Path_671.g2513.t1"/>
    </source>
</evidence>
<accession>A0A914C9Q1</accession>
<comment type="subcellular location">
    <subcellularLocation>
        <location evidence="1">Membrane</location>
        <topology evidence="1">Multi-pass membrane protein</topology>
    </subcellularLocation>
</comment>
<feature type="transmembrane region" description="Helical" evidence="9">
    <location>
        <begin position="136"/>
        <end position="158"/>
    </location>
</feature>
<feature type="domain" description="G-protein coupled receptors family 1 profile" evidence="10">
    <location>
        <begin position="37"/>
        <end position="209"/>
    </location>
</feature>
<keyword evidence="6 8" id="KW-0675">Receptor</keyword>
<proteinExistence type="inferred from homology"/>
<dbReference type="GO" id="GO:0004930">
    <property type="term" value="F:G protein-coupled receptor activity"/>
    <property type="evidence" value="ECO:0007669"/>
    <property type="project" value="UniProtKB-KW"/>
</dbReference>
<evidence type="ECO:0000256" key="7">
    <source>
        <dbReference type="ARBA" id="ARBA00023224"/>
    </source>
</evidence>
<evidence type="ECO:0000256" key="6">
    <source>
        <dbReference type="ARBA" id="ARBA00023170"/>
    </source>
</evidence>
<name>A0A914C9Q1_9BILA</name>
<dbReference type="Proteomes" id="UP000887540">
    <property type="component" value="Unplaced"/>
</dbReference>
<evidence type="ECO:0000259" key="10">
    <source>
        <dbReference type="PROSITE" id="PS50262"/>
    </source>
</evidence>
<evidence type="ECO:0000256" key="2">
    <source>
        <dbReference type="ARBA" id="ARBA00022692"/>
    </source>
</evidence>
<dbReference type="GO" id="GO:0005886">
    <property type="term" value="C:plasma membrane"/>
    <property type="evidence" value="ECO:0007669"/>
    <property type="project" value="TreeGrafter"/>
</dbReference>
<dbReference type="Gene3D" id="1.20.1070.10">
    <property type="entry name" value="Rhodopsin 7-helix transmembrane proteins"/>
    <property type="match status" value="1"/>
</dbReference>
<feature type="transmembrane region" description="Helical" evidence="9">
    <location>
        <begin position="58"/>
        <end position="78"/>
    </location>
</feature>
<dbReference type="PRINTS" id="PR00237">
    <property type="entry name" value="GPCRRHODOPSN"/>
</dbReference>
<dbReference type="InterPro" id="IPR017452">
    <property type="entry name" value="GPCR_Rhodpsn_7TM"/>
</dbReference>
<keyword evidence="2 8" id="KW-0812">Transmembrane</keyword>
<reference evidence="12" key="1">
    <citation type="submission" date="2022-11" db="UniProtKB">
        <authorList>
            <consortium name="WormBaseParasite"/>
        </authorList>
    </citation>
    <scope>IDENTIFICATION</scope>
</reference>
<evidence type="ECO:0000256" key="3">
    <source>
        <dbReference type="ARBA" id="ARBA00022989"/>
    </source>
</evidence>
<dbReference type="InterPro" id="IPR000276">
    <property type="entry name" value="GPCR_Rhodpsn"/>
</dbReference>
<sequence length="209" mass="24059">MSDEDYVDFIIDYLSPTLIEYVFVVIFLLLMVVGVIGNCLVIYVVLKNKNMWSSMNFFLTNLAFSDLLVLIFCLPPTVINDITKTFWFSATFCKSILFFQNTSVYVSVLTLICISIERWKAVSNPLAIPVWRTHHVIILVWILAGLLSMPEPFTLTLYPPPIERNVTIIWGTRCQENWRAPIAKSQKSDENAYYGSVNIWYKLFTGAFT</sequence>
<keyword evidence="5 9" id="KW-0472">Membrane</keyword>
<dbReference type="WBParaSite" id="ACRNAN_Path_671.g2513.t1">
    <property type="protein sequence ID" value="ACRNAN_Path_671.g2513.t1"/>
    <property type="gene ID" value="ACRNAN_Path_671.g2513"/>
</dbReference>
<keyword evidence="3 9" id="KW-1133">Transmembrane helix</keyword>
<evidence type="ECO:0000313" key="11">
    <source>
        <dbReference type="Proteomes" id="UP000887540"/>
    </source>
</evidence>